<dbReference type="PROSITE" id="PS00518">
    <property type="entry name" value="ZF_RING_1"/>
    <property type="match status" value="1"/>
</dbReference>
<name>A0AAE0TC36_9BIVA</name>
<reference evidence="7" key="1">
    <citation type="journal article" date="2021" name="Genome Biol. Evol.">
        <title>A High-Quality Reference Genome for a Parasitic Bivalve with Doubly Uniparental Inheritance (Bivalvia: Unionida).</title>
        <authorList>
            <person name="Smith C.H."/>
        </authorList>
    </citation>
    <scope>NUCLEOTIDE SEQUENCE</scope>
    <source>
        <strain evidence="7">CHS0354</strain>
    </source>
</reference>
<evidence type="ECO:0000313" key="8">
    <source>
        <dbReference type="Proteomes" id="UP001195483"/>
    </source>
</evidence>
<dbReference type="InterPro" id="IPR017907">
    <property type="entry name" value="Znf_RING_CS"/>
</dbReference>
<feature type="domain" description="RING-type" evidence="6">
    <location>
        <begin position="14"/>
        <end position="61"/>
    </location>
</feature>
<evidence type="ECO:0000256" key="5">
    <source>
        <dbReference type="SAM" id="Coils"/>
    </source>
</evidence>
<accession>A0AAE0TC36</accession>
<keyword evidence="1" id="KW-0479">Metal-binding</keyword>
<dbReference type="Gene3D" id="3.30.40.10">
    <property type="entry name" value="Zinc/RING finger domain, C3HC4 (zinc finger)"/>
    <property type="match status" value="1"/>
</dbReference>
<reference evidence="7" key="2">
    <citation type="journal article" date="2021" name="Genome Biol. Evol.">
        <title>Developing a high-quality reference genome for a parasitic bivalve with doubly uniparental inheritance (Bivalvia: Unionida).</title>
        <authorList>
            <person name="Smith C.H."/>
        </authorList>
    </citation>
    <scope>NUCLEOTIDE SEQUENCE</scope>
    <source>
        <strain evidence="7">CHS0354</strain>
        <tissue evidence="7">Mantle</tissue>
    </source>
</reference>
<gene>
    <name evidence="7" type="ORF">CHS0354_015354</name>
</gene>
<sequence length="653" mass="73774">MATAETKTENEPTCPICLGHFKQPRQLPCAHPFCQSCLQSYISTEAIKHEKQGYIECPVCRQTANPSTRNKPINEWASLFPVDTVLQSILPTKSKIDHACDACYSEGVSVPADGFCAMCEEAMCDNCLKVHKKQKISKNHSILAMEELTSNPRNVMKFAEGFTCSKHDGEDVKFYCWDHKAGCCGICLLNNHKTCSKVTQLKDELATLLGGIKLEEIYEELKKIEAHLKMCMEINESNVNDLESQVKSLTDQIKEMRNKINTAIDEWEKKVKTEGNKIFKEEAIRIQEENQQCLLLIQAVRNSYITFESVHNYGSDIQKFLMSEKVISQLQSYSTQVREKYKRTNKITVKLENIPVIESIMSLFSSDVGKLITTSVSKHRPLCTQKPAKDCMFEKVAVIDLNTPGRSPPGYSSITLIASDNMLLADYFNKQCILLNSSYEFISSYKLTGYPWSMCALEYGKVAVSLRVDKKILILSVRNDVITLVRTITTKYICNAIAVAKKGTMVVTGNTETSMLYWSLITNSGEEQCNHQYASPTDTGSIAINSTITRVYITIQSIHSLLCFHIDGEKQFTYSPDNLRNPIGISLDRDDNIYVLGSQSQNIHQLSPDGSVLQVITNGIPRGPWACYIDNRRNLFFFTNDSEKRKLHLFQLK</sequence>
<evidence type="ECO:0000256" key="1">
    <source>
        <dbReference type="ARBA" id="ARBA00022723"/>
    </source>
</evidence>
<reference evidence="7" key="3">
    <citation type="submission" date="2023-05" db="EMBL/GenBank/DDBJ databases">
        <authorList>
            <person name="Smith C.H."/>
        </authorList>
    </citation>
    <scope>NUCLEOTIDE SEQUENCE</scope>
    <source>
        <strain evidence="7">CHS0354</strain>
        <tissue evidence="7">Mantle</tissue>
    </source>
</reference>
<dbReference type="InterPro" id="IPR027370">
    <property type="entry name" value="Znf-RING_euk"/>
</dbReference>
<dbReference type="PANTHER" id="PTHR25462">
    <property type="entry name" value="BONUS, ISOFORM C-RELATED"/>
    <property type="match status" value="1"/>
</dbReference>
<dbReference type="PROSITE" id="PS50089">
    <property type="entry name" value="ZF_RING_2"/>
    <property type="match status" value="1"/>
</dbReference>
<dbReference type="AlphaFoldDB" id="A0AAE0TC36"/>
<comment type="caution">
    <text evidence="7">The sequence shown here is derived from an EMBL/GenBank/DDBJ whole genome shotgun (WGS) entry which is preliminary data.</text>
</comment>
<evidence type="ECO:0000313" key="7">
    <source>
        <dbReference type="EMBL" id="KAK3607043.1"/>
    </source>
</evidence>
<evidence type="ECO:0000256" key="4">
    <source>
        <dbReference type="PROSITE-ProRule" id="PRU00175"/>
    </source>
</evidence>
<evidence type="ECO:0000259" key="6">
    <source>
        <dbReference type="PROSITE" id="PS50089"/>
    </source>
</evidence>
<keyword evidence="3" id="KW-0862">Zinc</keyword>
<dbReference type="SMART" id="SM00184">
    <property type="entry name" value="RING"/>
    <property type="match status" value="1"/>
</dbReference>
<keyword evidence="5" id="KW-0175">Coiled coil</keyword>
<keyword evidence="2 4" id="KW-0863">Zinc-finger</keyword>
<dbReference type="SUPFAM" id="SSF63829">
    <property type="entry name" value="Calcium-dependent phosphotriesterase"/>
    <property type="match status" value="1"/>
</dbReference>
<dbReference type="Gene3D" id="3.30.160.60">
    <property type="entry name" value="Classic Zinc Finger"/>
    <property type="match status" value="1"/>
</dbReference>
<dbReference type="InterPro" id="IPR011042">
    <property type="entry name" value="6-blade_b-propeller_TolB-like"/>
</dbReference>
<dbReference type="PANTHER" id="PTHR25462:SF296">
    <property type="entry name" value="MEIOTIC P26, ISOFORM F"/>
    <property type="match status" value="1"/>
</dbReference>
<keyword evidence="8" id="KW-1185">Reference proteome</keyword>
<dbReference type="SUPFAM" id="SSF57850">
    <property type="entry name" value="RING/U-box"/>
    <property type="match status" value="1"/>
</dbReference>
<dbReference type="Gene3D" id="2.120.10.30">
    <property type="entry name" value="TolB, C-terminal domain"/>
    <property type="match status" value="1"/>
</dbReference>
<dbReference type="InterPro" id="IPR001841">
    <property type="entry name" value="Znf_RING"/>
</dbReference>
<dbReference type="InterPro" id="IPR047153">
    <property type="entry name" value="TRIM45/56/19-like"/>
</dbReference>
<dbReference type="EMBL" id="JAEAOA010000953">
    <property type="protein sequence ID" value="KAK3607043.1"/>
    <property type="molecule type" value="Genomic_DNA"/>
</dbReference>
<dbReference type="GO" id="GO:0008270">
    <property type="term" value="F:zinc ion binding"/>
    <property type="evidence" value="ECO:0007669"/>
    <property type="project" value="UniProtKB-KW"/>
</dbReference>
<dbReference type="InterPro" id="IPR013083">
    <property type="entry name" value="Znf_RING/FYVE/PHD"/>
</dbReference>
<proteinExistence type="predicted"/>
<dbReference type="SUPFAM" id="SSF57845">
    <property type="entry name" value="B-box zinc-binding domain"/>
    <property type="match status" value="1"/>
</dbReference>
<dbReference type="Proteomes" id="UP001195483">
    <property type="component" value="Unassembled WGS sequence"/>
</dbReference>
<organism evidence="7 8">
    <name type="scientific">Potamilus streckersoni</name>
    <dbReference type="NCBI Taxonomy" id="2493646"/>
    <lineage>
        <taxon>Eukaryota</taxon>
        <taxon>Metazoa</taxon>
        <taxon>Spiralia</taxon>
        <taxon>Lophotrochozoa</taxon>
        <taxon>Mollusca</taxon>
        <taxon>Bivalvia</taxon>
        <taxon>Autobranchia</taxon>
        <taxon>Heteroconchia</taxon>
        <taxon>Palaeoheterodonta</taxon>
        <taxon>Unionida</taxon>
        <taxon>Unionoidea</taxon>
        <taxon>Unionidae</taxon>
        <taxon>Ambleminae</taxon>
        <taxon>Lampsilini</taxon>
        <taxon>Potamilus</taxon>
    </lineage>
</organism>
<feature type="coiled-coil region" evidence="5">
    <location>
        <begin position="232"/>
        <end position="266"/>
    </location>
</feature>
<evidence type="ECO:0000256" key="2">
    <source>
        <dbReference type="ARBA" id="ARBA00022771"/>
    </source>
</evidence>
<evidence type="ECO:0000256" key="3">
    <source>
        <dbReference type="ARBA" id="ARBA00022833"/>
    </source>
</evidence>
<protein>
    <recommendedName>
        <fullName evidence="6">RING-type domain-containing protein</fullName>
    </recommendedName>
</protein>
<dbReference type="Pfam" id="PF13445">
    <property type="entry name" value="zf-RING_UBOX"/>
    <property type="match status" value="1"/>
</dbReference>